<evidence type="ECO:0000313" key="3">
    <source>
        <dbReference type="Proteomes" id="UP001221142"/>
    </source>
</evidence>
<comment type="caution">
    <text evidence="2">The sequence shown here is derived from an EMBL/GenBank/DDBJ whole genome shotgun (WGS) entry which is preliminary data.</text>
</comment>
<reference evidence="2" key="1">
    <citation type="submission" date="2023-03" db="EMBL/GenBank/DDBJ databases">
        <title>Massive genome expansion in bonnet fungi (Mycena s.s.) driven by repeated elements and novel gene families across ecological guilds.</title>
        <authorList>
            <consortium name="Lawrence Berkeley National Laboratory"/>
            <person name="Harder C.B."/>
            <person name="Miyauchi S."/>
            <person name="Viragh M."/>
            <person name="Kuo A."/>
            <person name="Thoen E."/>
            <person name="Andreopoulos B."/>
            <person name="Lu D."/>
            <person name="Skrede I."/>
            <person name="Drula E."/>
            <person name="Henrissat B."/>
            <person name="Morin E."/>
            <person name="Kohler A."/>
            <person name="Barry K."/>
            <person name="LaButti K."/>
            <person name="Morin E."/>
            <person name="Salamov A."/>
            <person name="Lipzen A."/>
            <person name="Mereny Z."/>
            <person name="Hegedus B."/>
            <person name="Baldrian P."/>
            <person name="Stursova M."/>
            <person name="Weitz H."/>
            <person name="Taylor A."/>
            <person name="Grigoriev I.V."/>
            <person name="Nagy L.G."/>
            <person name="Martin F."/>
            <person name="Kauserud H."/>
        </authorList>
    </citation>
    <scope>NUCLEOTIDE SEQUENCE</scope>
    <source>
        <strain evidence="2">9284</strain>
    </source>
</reference>
<evidence type="ECO:0008006" key="4">
    <source>
        <dbReference type="Google" id="ProtNLM"/>
    </source>
</evidence>
<accession>A0AAD7CGJ2</accession>
<dbReference type="EMBL" id="JARKIF010000002">
    <property type="protein sequence ID" value="KAJ7647964.1"/>
    <property type="molecule type" value="Genomic_DNA"/>
</dbReference>
<sequence length="548" mass="61623">MSSSSAEHATLPSSHPSPRWSSALLPTATETTKLTEILRCTVLPTAEETDAFRGVSSDTAADLARYDAEIASLQSLLGRLKSERELLHAHTNRCRSVLSPIRGLPAELLVEIFDMCTPPCANLIGDNDTVDMEIERLAKTHLLQLSAVCYRWYQTVMGSPKLWAVVVTDADLWNEIDVPTEHLLGRLELSLKRGANAPLVMQLALPEDEDLESSILELVSQHAHRWRDVYLWIQPSSIALLAKIRGNLPRLESFSLSASTFDPYPPGPAVFDLAPRLKNFTLTGWPLRLPEIPWAQLLDVKFLSNQASDITSGLDILSLLQRGAEYRMDLDCAIVSLDNVVSKPIVSHLSTFTVVFQVVIDGSFSQSIFRNLMESVTMPSLRGLYICRDPTGPPSFWPHAAFLSFAKRSSLNTHLTDLEIQVEIQDRELIECLELIPLLGRLVLWDCGDDNGNAVLTDFLLDRLACTEGQPNLVPRLEYCYFRTILRFSDESLDGFIRFRVGCQEEKAFEIDFTLRPTRERAFTPEFLGQMEQLQKCRKLFFTIEDIA</sequence>
<organism evidence="2 3">
    <name type="scientific">Roridomyces roridus</name>
    <dbReference type="NCBI Taxonomy" id="1738132"/>
    <lineage>
        <taxon>Eukaryota</taxon>
        <taxon>Fungi</taxon>
        <taxon>Dikarya</taxon>
        <taxon>Basidiomycota</taxon>
        <taxon>Agaricomycotina</taxon>
        <taxon>Agaricomycetes</taxon>
        <taxon>Agaricomycetidae</taxon>
        <taxon>Agaricales</taxon>
        <taxon>Marasmiineae</taxon>
        <taxon>Mycenaceae</taxon>
        <taxon>Roridomyces</taxon>
    </lineage>
</organism>
<gene>
    <name evidence="2" type="ORF">FB45DRAFT_998846</name>
</gene>
<dbReference type="Proteomes" id="UP001221142">
    <property type="component" value="Unassembled WGS sequence"/>
</dbReference>
<protein>
    <recommendedName>
        <fullName evidence="4">F-box domain-containing protein</fullName>
    </recommendedName>
</protein>
<name>A0AAD7CGJ2_9AGAR</name>
<proteinExistence type="predicted"/>
<dbReference type="AlphaFoldDB" id="A0AAD7CGJ2"/>
<evidence type="ECO:0000313" key="2">
    <source>
        <dbReference type="EMBL" id="KAJ7647964.1"/>
    </source>
</evidence>
<evidence type="ECO:0000256" key="1">
    <source>
        <dbReference type="SAM" id="MobiDB-lite"/>
    </source>
</evidence>
<feature type="compositionally biased region" description="Polar residues" evidence="1">
    <location>
        <begin position="1"/>
        <end position="20"/>
    </location>
</feature>
<keyword evidence="3" id="KW-1185">Reference proteome</keyword>
<feature type="region of interest" description="Disordered" evidence="1">
    <location>
        <begin position="1"/>
        <end position="25"/>
    </location>
</feature>